<gene>
    <name evidence="1" type="ORF">L6164_014265</name>
</gene>
<dbReference type="EMBL" id="CM039431">
    <property type="protein sequence ID" value="KAI4335633.1"/>
    <property type="molecule type" value="Genomic_DNA"/>
</dbReference>
<evidence type="ECO:0000313" key="1">
    <source>
        <dbReference type="EMBL" id="KAI4335633.1"/>
    </source>
</evidence>
<reference evidence="1 2" key="1">
    <citation type="journal article" date="2022" name="DNA Res.">
        <title>Chromosomal-level genome assembly of the orchid tree Bauhinia variegata (Leguminosae; Cercidoideae) supports the allotetraploid origin hypothesis of Bauhinia.</title>
        <authorList>
            <person name="Zhong Y."/>
            <person name="Chen Y."/>
            <person name="Zheng D."/>
            <person name="Pang J."/>
            <person name="Liu Y."/>
            <person name="Luo S."/>
            <person name="Meng S."/>
            <person name="Qian L."/>
            <person name="Wei D."/>
            <person name="Dai S."/>
            <person name="Zhou R."/>
        </authorList>
    </citation>
    <scope>NUCLEOTIDE SEQUENCE [LARGE SCALE GENOMIC DNA]</scope>
    <source>
        <strain evidence="1">BV-YZ2020</strain>
    </source>
</reference>
<organism evidence="1 2">
    <name type="scientific">Bauhinia variegata</name>
    <name type="common">Purple orchid tree</name>
    <name type="synonym">Phanera variegata</name>
    <dbReference type="NCBI Taxonomy" id="167791"/>
    <lineage>
        <taxon>Eukaryota</taxon>
        <taxon>Viridiplantae</taxon>
        <taxon>Streptophyta</taxon>
        <taxon>Embryophyta</taxon>
        <taxon>Tracheophyta</taxon>
        <taxon>Spermatophyta</taxon>
        <taxon>Magnoliopsida</taxon>
        <taxon>eudicotyledons</taxon>
        <taxon>Gunneridae</taxon>
        <taxon>Pentapetalae</taxon>
        <taxon>rosids</taxon>
        <taxon>fabids</taxon>
        <taxon>Fabales</taxon>
        <taxon>Fabaceae</taxon>
        <taxon>Cercidoideae</taxon>
        <taxon>Cercideae</taxon>
        <taxon>Bauhiniinae</taxon>
        <taxon>Bauhinia</taxon>
    </lineage>
</organism>
<sequence length="476" mass="53830">MFSWASLTRFRPSAFPRRNTSWHSLGQSQRSTSSSSSSLSSCGSRYDDRKGGGHDFDLFLRSTSCGVVIVGSTLGFWYWSSLSSSGTDTLHSFADYESENPFQQQYDEPSKKSKFLFNDGYRRRVFFKYEKRIRMQSPPEKVFEYFGSVRSPEGEVFMTPADLMRAVVPVFPPSESNRIREGSLRGERVPGELTCDPSQFFMLFDTNNDGLISFAEYIFLVTLLSIPESSFTVAFKMFDLDNNGEIDKEEFKKVMNLMRSGSKQGVNHRERGRLGLKAKIVENGGLLEYFFGKDGNSCLQLERFVQFLRDLHNEILQLEFSHYDYNKRGSISAKDFALSVVASADINHVNKLLDRVDELNSDAQITFQEFKAFAELRKKLQPFSIAIFSYGKVNGVLTKSDFQRAASQVCGISITDNVVDIIFHIFDANRDGTLSASEFVRVVHRREDTSSRVGSRGLISCLLSCAANCSSAKPQF</sequence>
<evidence type="ECO:0000313" key="2">
    <source>
        <dbReference type="Proteomes" id="UP000828941"/>
    </source>
</evidence>
<proteinExistence type="predicted"/>
<accession>A0ACB9NGY7</accession>
<dbReference type="Proteomes" id="UP000828941">
    <property type="component" value="Chromosome 6"/>
</dbReference>
<protein>
    <submittedName>
        <fullName evidence="1">Uncharacterized protein</fullName>
    </submittedName>
</protein>
<comment type="caution">
    <text evidence="1">The sequence shown here is derived from an EMBL/GenBank/DDBJ whole genome shotgun (WGS) entry which is preliminary data.</text>
</comment>
<name>A0ACB9NGY7_BAUVA</name>
<keyword evidence="2" id="KW-1185">Reference proteome</keyword>